<sequence length="680" mass="76118">MNTTFKNFNPREIAERVRTQLRKEREQLSRSYRNKQEARKAAAFALAPVIVDAIIDPDGTLDRKALDHPLEVKIPSWLLLPDEGETEYIYVQVSTKGDDDAEYRDVTWQDFDGPGDSSIFPYPMFIHQSDLPANGAVHVRYRHRNHAEQDAFSQSLKLICDRVPPWGQDVQPQGVQFDTLIIDKAYMDANPIGVAGVLPDDTYGAAGDTYELYLLDRWPEESDDYKDPVAEGTVPLGRQVLIPAGRFKPNEVGRYYAAYYLWDKATNKSRLSLPVILDVALGEPPANFKPPRVPLAETDNIIDLKDAIERVFVKIEAYDNVRDVDHIRVKWGNTLLQRKPVAGEQFPISIPVPPEVLRGEYTAAAGPQVTEVSYQILRGEVAYPATALAITVNVDFSIVGPERPDPDEKWPDPVNDRLAAPTIRGKMSQTDDVLTRADMNMSATLTFPRFDNIENGFIIDFYWNNVLVQNAQYEVDLNDPQPFSVEIPWDDIRKAGNNPALPVHYTVRAARDALNEQQSVVKEVNADAVELLLPQPSFEGITSGGWLNCGSLKDPDNPGGPLSLRVKIPDLSTDLNVNDVLKLYWDPFVGSNDSDPEVPVPGAAGDWEVKLDDTNLNGFIFHIEPYEDRLLPTFNTTNPRARARFRYAKADGSISSVWIKQKLSLAAGNDSCPLPTPRKS</sequence>
<evidence type="ECO:0000313" key="3">
    <source>
        <dbReference type="EMBL" id="MBV4539695.1"/>
    </source>
</evidence>
<accession>A0A923GMP8</accession>
<proteinExistence type="predicted"/>
<dbReference type="EMBL" id="JABWRP010000024">
    <property type="protein sequence ID" value="MBC3473182.1"/>
    <property type="molecule type" value="Genomic_DNA"/>
</dbReference>
<dbReference type="AlphaFoldDB" id="A0A923GMP8"/>
<organism evidence="2">
    <name type="scientific">Pseudomonas vlassakiae</name>
    <dbReference type="NCBI Taxonomy" id="485888"/>
    <lineage>
        <taxon>Bacteria</taxon>
        <taxon>Pseudomonadati</taxon>
        <taxon>Pseudomonadota</taxon>
        <taxon>Gammaproteobacteria</taxon>
        <taxon>Pseudomonadales</taxon>
        <taxon>Pseudomonadaceae</taxon>
        <taxon>Pseudomonas</taxon>
    </lineage>
</organism>
<comment type="caution">
    <text evidence="2">The sequence shown here is derived from an EMBL/GenBank/DDBJ whole genome shotgun (WGS) entry which is preliminary data.</text>
</comment>
<protein>
    <submittedName>
        <fullName evidence="2">Uncharacterized protein</fullName>
    </submittedName>
</protein>
<evidence type="ECO:0000313" key="4">
    <source>
        <dbReference type="Proteomes" id="UP000628137"/>
    </source>
</evidence>
<reference evidence="2 4" key="1">
    <citation type="journal article" date="2020" name="Microorganisms">
        <title>Reliable Identification of Environmental Pseudomonas Isolates Using the rpoD Gene.</title>
        <authorList>
            <consortium name="The Broad Institute Genome Sequencing Platform"/>
            <person name="Girard L."/>
            <person name="Lood C."/>
            <person name="Rokni-Zadeh H."/>
            <person name="van Noort V."/>
            <person name="Lavigne R."/>
            <person name="De Mot R."/>
        </authorList>
    </citation>
    <scope>NUCLEOTIDE SEQUENCE</scope>
    <source>
        <strain evidence="2 4">RW4S2</strain>
    </source>
</reference>
<evidence type="ECO:0000313" key="2">
    <source>
        <dbReference type="EMBL" id="MBC3473182.1"/>
    </source>
</evidence>
<keyword evidence="4" id="KW-1185">Reference proteome</keyword>
<feature type="coiled-coil region" evidence="1">
    <location>
        <begin position="11"/>
        <end position="41"/>
    </location>
</feature>
<evidence type="ECO:0000256" key="1">
    <source>
        <dbReference type="SAM" id="Coils"/>
    </source>
</evidence>
<gene>
    <name evidence="3" type="ORF">HU738_001355</name>
    <name evidence="2" type="ORF">HU738_21725</name>
</gene>
<reference evidence="2" key="2">
    <citation type="submission" date="2020-07" db="EMBL/GenBank/DDBJ databases">
        <authorList>
            <person name="Lood C."/>
            <person name="Girard L."/>
        </authorList>
    </citation>
    <scope>NUCLEOTIDE SEQUENCE</scope>
    <source>
        <strain evidence="2">RW4S2</strain>
    </source>
</reference>
<dbReference type="RefSeq" id="WP_186604031.1">
    <property type="nucleotide sequence ID" value="NZ_JABWRP020000001.1"/>
</dbReference>
<name>A0A923GMP8_9PSED</name>
<reference evidence="3" key="3">
    <citation type="submission" date="2021-06" db="EMBL/GenBank/DDBJ databases">
        <title>Updating the genus Pseudomonas: Description of 43 new species and partition of the Pseudomonas putida group.</title>
        <authorList>
            <person name="Girard L."/>
            <person name="Lood C."/>
            <person name="Vandamme P."/>
            <person name="Rokni-Zadeh H."/>
            <person name="Van Noort V."/>
            <person name="Hofte M."/>
            <person name="Lavigne R."/>
            <person name="De Mot R."/>
        </authorList>
    </citation>
    <scope>NUCLEOTIDE SEQUENCE</scope>
    <source>
        <strain evidence="3">RW4S2</strain>
    </source>
</reference>
<dbReference type="Proteomes" id="UP000628137">
    <property type="component" value="Unassembled WGS sequence"/>
</dbReference>
<dbReference type="EMBL" id="JABWRP020000001">
    <property type="protein sequence ID" value="MBV4539695.1"/>
    <property type="molecule type" value="Genomic_DNA"/>
</dbReference>
<keyword evidence="1" id="KW-0175">Coiled coil</keyword>